<keyword evidence="1" id="KW-0831">Ubiquinone biosynthesis</keyword>
<dbReference type="HAMAP" id="MF_02215">
    <property type="entry name" value="UbiJ"/>
    <property type="match status" value="1"/>
</dbReference>
<sequence>MLSIEAIKFSMILKPLLMGAVETALNKYLSLDEDSGFFLAPLAGKVIAVTIQPFDETVYLCPTPESIQLLDHIPDQPDTRLSGSVFALGLMGLSSKPMRSIFSGEVKIEGDMTTGRRFQQLFAKLDIDLEEKLSRYTGDIIAHQIGQFFRAGQSWAKDSFETFRLNITEYLQEETRDLPAGPEMDIFYRQVDELRTRFDRLQSRIERLEVTQSSKPKGQD</sequence>
<gene>
    <name evidence="1" type="primary">ubiJ</name>
    <name evidence="3" type="ORF">METHB2_150031</name>
</gene>
<comment type="pathway">
    <text evidence="1">Cofactor biosynthesis; ubiquinone biosynthesis.</text>
</comment>
<proteinExistence type="inferred from homology"/>
<dbReference type="Pfam" id="PF02036">
    <property type="entry name" value="SCP2"/>
    <property type="match status" value="1"/>
</dbReference>
<evidence type="ECO:0000259" key="2">
    <source>
        <dbReference type="Pfam" id="PF02036"/>
    </source>
</evidence>
<comment type="similarity">
    <text evidence="1">Belongs to the UbiJ family.</text>
</comment>
<name>A0A8S0X7B0_9GAMM</name>
<accession>A0A8S0X7B0</accession>
<comment type="caution">
    <text evidence="3">The sequence shown here is derived from an EMBL/GenBank/DDBJ whole genome shotgun (WGS) entry which is preliminary data.</text>
</comment>
<evidence type="ECO:0000313" key="4">
    <source>
        <dbReference type="Proteomes" id="UP000494216"/>
    </source>
</evidence>
<dbReference type="GO" id="GO:0005737">
    <property type="term" value="C:cytoplasm"/>
    <property type="evidence" value="ECO:0007669"/>
    <property type="project" value="UniProtKB-SubCell"/>
</dbReference>
<reference evidence="3 4" key="1">
    <citation type="submission" date="2020-02" db="EMBL/GenBank/DDBJ databases">
        <authorList>
            <person name="Hogendoorn C."/>
        </authorList>
    </citation>
    <scope>NUCLEOTIDE SEQUENCE [LARGE SCALE GENOMIC DNA]</scope>
    <source>
        <strain evidence="3">METHB21</strain>
    </source>
</reference>
<dbReference type="PANTHER" id="PTHR38693:SF1">
    <property type="entry name" value="UBIQUINONE BIOSYNTHESIS ACCESSORY FACTOR UBIJ"/>
    <property type="match status" value="1"/>
</dbReference>
<dbReference type="InterPro" id="IPR036527">
    <property type="entry name" value="SCP2_sterol-bd_dom_sf"/>
</dbReference>
<organism evidence="3 4">
    <name type="scientific">Candidatus Methylobacter favarea</name>
    <dbReference type="NCBI Taxonomy" id="2707345"/>
    <lineage>
        <taxon>Bacteria</taxon>
        <taxon>Pseudomonadati</taxon>
        <taxon>Pseudomonadota</taxon>
        <taxon>Gammaproteobacteria</taxon>
        <taxon>Methylococcales</taxon>
        <taxon>Methylococcaceae</taxon>
        <taxon>Methylobacter</taxon>
    </lineage>
</organism>
<dbReference type="GO" id="GO:0006744">
    <property type="term" value="P:ubiquinone biosynthetic process"/>
    <property type="evidence" value="ECO:0007669"/>
    <property type="project" value="UniProtKB-UniRule"/>
</dbReference>
<dbReference type="EMBL" id="CADCXN010000042">
    <property type="protein sequence ID" value="CAA9889907.1"/>
    <property type="molecule type" value="Genomic_DNA"/>
</dbReference>
<dbReference type="SUPFAM" id="SSF55718">
    <property type="entry name" value="SCP-like"/>
    <property type="match status" value="1"/>
</dbReference>
<dbReference type="InterPro" id="IPR038989">
    <property type="entry name" value="UbiJ"/>
</dbReference>
<evidence type="ECO:0000256" key="1">
    <source>
        <dbReference type="HAMAP-Rule" id="MF_02215"/>
    </source>
</evidence>
<keyword evidence="4" id="KW-1185">Reference proteome</keyword>
<comment type="function">
    <text evidence="1">Required for ubiquinone (coenzyme Q) biosynthesis. Binds hydrophobic ubiquinone biosynthetic intermediates via its SCP2 domain and is essential for the stability of the Ubi complex. May constitute a docking platform where Ubi enzymes assemble and access their SCP2-bound polyprenyl substrates.</text>
</comment>
<keyword evidence="1" id="KW-0963">Cytoplasm</keyword>
<dbReference type="AlphaFoldDB" id="A0A8S0X7B0"/>
<dbReference type="PANTHER" id="PTHR38693">
    <property type="entry name" value="UBIQUINONE BIOSYNTHESIS PROTEIN UBIJ"/>
    <property type="match status" value="1"/>
</dbReference>
<dbReference type="InterPro" id="IPR003033">
    <property type="entry name" value="SCP2_sterol-bd_dom"/>
</dbReference>
<dbReference type="Proteomes" id="UP000494216">
    <property type="component" value="Unassembled WGS sequence"/>
</dbReference>
<protein>
    <recommendedName>
        <fullName evidence="1">Ubiquinone biosynthesis accessory factor UbiJ</fullName>
    </recommendedName>
</protein>
<feature type="domain" description="SCP2" evidence="2">
    <location>
        <begin position="25"/>
        <end position="122"/>
    </location>
</feature>
<comment type="subcellular location">
    <subcellularLocation>
        <location evidence="1">Cytoplasm</location>
    </subcellularLocation>
</comment>
<evidence type="ECO:0000313" key="3">
    <source>
        <dbReference type="EMBL" id="CAA9889907.1"/>
    </source>
</evidence>